<name>A0A9W8JR59_9AGAR</name>
<gene>
    <name evidence="1" type="ORF">NLJ89_g10506</name>
</gene>
<evidence type="ECO:0000313" key="1">
    <source>
        <dbReference type="EMBL" id="KAJ3496289.1"/>
    </source>
</evidence>
<dbReference type="OrthoDB" id="10522270at2759"/>
<evidence type="ECO:0000313" key="2">
    <source>
        <dbReference type="Proteomes" id="UP001148786"/>
    </source>
</evidence>
<comment type="caution">
    <text evidence="1">The sequence shown here is derived from an EMBL/GenBank/DDBJ whole genome shotgun (WGS) entry which is preliminary data.</text>
</comment>
<dbReference type="EMBL" id="JANKHO010001956">
    <property type="protein sequence ID" value="KAJ3496289.1"/>
    <property type="molecule type" value="Genomic_DNA"/>
</dbReference>
<dbReference type="AlphaFoldDB" id="A0A9W8JR59"/>
<dbReference type="Proteomes" id="UP001148786">
    <property type="component" value="Unassembled WGS sequence"/>
</dbReference>
<organism evidence="1 2">
    <name type="scientific">Agrocybe chaxingu</name>
    <dbReference type="NCBI Taxonomy" id="84603"/>
    <lineage>
        <taxon>Eukaryota</taxon>
        <taxon>Fungi</taxon>
        <taxon>Dikarya</taxon>
        <taxon>Basidiomycota</taxon>
        <taxon>Agaricomycotina</taxon>
        <taxon>Agaricomycetes</taxon>
        <taxon>Agaricomycetidae</taxon>
        <taxon>Agaricales</taxon>
        <taxon>Agaricineae</taxon>
        <taxon>Strophariaceae</taxon>
        <taxon>Agrocybe</taxon>
    </lineage>
</organism>
<proteinExistence type="predicted"/>
<reference evidence="1" key="1">
    <citation type="submission" date="2022-07" db="EMBL/GenBank/DDBJ databases">
        <title>Genome Sequence of Agrocybe chaxingu.</title>
        <authorList>
            <person name="Buettner E."/>
        </authorList>
    </citation>
    <scope>NUCLEOTIDE SEQUENCE</scope>
    <source>
        <strain evidence="1">MP-N11</strain>
    </source>
</reference>
<protein>
    <submittedName>
        <fullName evidence="1">Uncharacterized protein</fullName>
    </submittedName>
</protein>
<accession>A0A9W8JR59</accession>
<keyword evidence="2" id="KW-1185">Reference proteome</keyword>
<sequence length="297" mass="34098">MNGSNISEHVLLSVMHSDWRLLSFGQTWLPFGFNPFLHFILIFRPKQWCNIYAPVLTQAQNVNYVLPSPGQTATRDLDSDIRPYSSFTSSDNLEQPWHHASPASWSAGVTTYSSLEDYLTHLPINSFDIQNAIFLDTDTEAHIPLVVMVQNWRSMTNVLDVLGLNTKSSEKKLTLDLEGNICKLSALDVLEHFHWGLVSFNHKTLWYRWAFVAARQKWANPSIYSMDSKVQSRISKEEERLFKLWRGICFLFRPGGAVDKGIKPMKQTGDYDERQAATLSQSNIRKYKAAMSRYLTN</sequence>